<organism evidence="15 16">
    <name type="scientific">Dinoponera quadriceps</name>
    <name type="common">South American ant</name>
    <dbReference type="NCBI Taxonomy" id="609295"/>
    <lineage>
        <taxon>Eukaryota</taxon>
        <taxon>Metazoa</taxon>
        <taxon>Ecdysozoa</taxon>
        <taxon>Arthropoda</taxon>
        <taxon>Hexapoda</taxon>
        <taxon>Insecta</taxon>
        <taxon>Pterygota</taxon>
        <taxon>Neoptera</taxon>
        <taxon>Endopterygota</taxon>
        <taxon>Hymenoptera</taxon>
        <taxon>Apocrita</taxon>
        <taxon>Aculeata</taxon>
        <taxon>Formicoidea</taxon>
        <taxon>Formicidae</taxon>
        <taxon>Ponerinae</taxon>
        <taxon>Ponerini</taxon>
        <taxon>Dinoponera</taxon>
    </lineage>
</organism>
<dbReference type="InterPro" id="IPR008979">
    <property type="entry name" value="Galactose-bd-like_sf"/>
</dbReference>
<name>A0A6P3XHS9_DINQU</name>
<dbReference type="SUPFAM" id="SSF54001">
    <property type="entry name" value="Cysteine proteinases"/>
    <property type="match status" value="1"/>
</dbReference>
<dbReference type="Proteomes" id="UP000515204">
    <property type="component" value="Unplaced"/>
</dbReference>
<dbReference type="RefSeq" id="XP_014477524.1">
    <property type="nucleotide sequence ID" value="XM_014622038.1"/>
</dbReference>
<evidence type="ECO:0000256" key="8">
    <source>
        <dbReference type="ARBA" id="ARBA00022723"/>
    </source>
</evidence>
<dbReference type="SMART" id="SM00460">
    <property type="entry name" value="TGc"/>
    <property type="match status" value="1"/>
</dbReference>
<dbReference type="SMART" id="SM00613">
    <property type="entry name" value="PAW"/>
    <property type="match status" value="1"/>
</dbReference>
<evidence type="ECO:0000256" key="12">
    <source>
        <dbReference type="ARBA" id="ARBA00032901"/>
    </source>
</evidence>
<evidence type="ECO:0000259" key="14">
    <source>
        <dbReference type="PROSITE" id="PS51398"/>
    </source>
</evidence>
<dbReference type="GO" id="GO:0005634">
    <property type="term" value="C:nucleus"/>
    <property type="evidence" value="ECO:0007669"/>
    <property type="project" value="TreeGrafter"/>
</dbReference>
<dbReference type="SUPFAM" id="SSF143503">
    <property type="entry name" value="PUG domain-like"/>
    <property type="match status" value="1"/>
</dbReference>
<dbReference type="EC" id="3.5.1.52" evidence="5"/>
<dbReference type="Pfam" id="PF04721">
    <property type="entry name" value="PAW"/>
    <property type="match status" value="1"/>
</dbReference>
<dbReference type="InterPro" id="IPR038680">
    <property type="entry name" value="PAW_sf"/>
</dbReference>
<keyword evidence="9" id="KW-0378">Hydrolase</keyword>
<evidence type="ECO:0000256" key="13">
    <source>
        <dbReference type="PROSITE-ProRule" id="PRU00731"/>
    </source>
</evidence>
<keyword evidence="7" id="KW-0963">Cytoplasm</keyword>
<dbReference type="Gene3D" id="3.10.620.30">
    <property type="match status" value="1"/>
</dbReference>
<evidence type="ECO:0000256" key="10">
    <source>
        <dbReference type="ARBA" id="ARBA00022833"/>
    </source>
</evidence>
<dbReference type="Gene3D" id="2.60.120.1020">
    <property type="entry name" value="Peptide N glycanase, PAW domain"/>
    <property type="match status" value="1"/>
</dbReference>
<dbReference type="InterPro" id="IPR002931">
    <property type="entry name" value="Transglutaminase-like"/>
</dbReference>
<evidence type="ECO:0000256" key="1">
    <source>
        <dbReference type="ARBA" id="ARBA00001650"/>
    </source>
</evidence>
<evidence type="ECO:0000256" key="2">
    <source>
        <dbReference type="ARBA" id="ARBA00001947"/>
    </source>
</evidence>
<evidence type="ECO:0000256" key="9">
    <source>
        <dbReference type="ARBA" id="ARBA00022801"/>
    </source>
</evidence>
<proteinExistence type="inferred from homology"/>
<dbReference type="InterPro" id="IPR018997">
    <property type="entry name" value="PUB_domain"/>
</dbReference>
<comment type="similarity">
    <text evidence="4 13">Belongs to the transglutaminase-like superfamily. PNGase family.</text>
</comment>
<dbReference type="PANTHER" id="PTHR12143:SF19">
    <property type="entry name" value="PEPTIDE-N(4)-(N-ACETYL-BETA-GLUCOSAMINYL)ASPARAGINE AMIDASE"/>
    <property type="match status" value="1"/>
</dbReference>
<comment type="subcellular location">
    <subcellularLocation>
        <location evidence="3">Cytoplasm</location>
    </subcellularLocation>
</comment>
<dbReference type="SUPFAM" id="SSF49785">
    <property type="entry name" value="Galactose-binding domain-like"/>
    <property type="match status" value="1"/>
</dbReference>
<dbReference type="Pfam" id="PF09409">
    <property type="entry name" value="PUB"/>
    <property type="match status" value="1"/>
</dbReference>
<comment type="catalytic activity">
    <reaction evidence="1">
        <text>Hydrolysis of an N(4)-(acetyl-beta-D-glucosaminyl)asparagine residue in which the glucosamine residue may be further glycosylated, to yield a (substituted) N-acetyl-beta-D-glucosaminylamine and a peptide containing an aspartate residue.</text>
        <dbReference type="EC" id="3.5.1.52"/>
    </reaction>
</comment>
<keyword evidence="15" id="KW-1185">Reference proteome</keyword>
<evidence type="ECO:0000256" key="3">
    <source>
        <dbReference type="ARBA" id="ARBA00004496"/>
    </source>
</evidence>
<evidence type="ECO:0000256" key="4">
    <source>
        <dbReference type="ARBA" id="ARBA00009390"/>
    </source>
</evidence>
<evidence type="ECO:0000313" key="16">
    <source>
        <dbReference type="RefSeq" id="XP_014477524.1"/>
    </source>
</evidence>
<dbReference type="Gene3D" id="2.20.25.10">
    <property type="match status" value="1"/>
</dbReference>
<sequence length="649" mass="75583">MPDCPGEQVIPGCCNMAGFNMEENLEYWLKCLEENDQKVYYEAQKELFNICQNLLKSPSNDRYREVRLDNEIIIQKILPAIGAMECLIEVGYVEDGERLFFPHNAALWRIQCLSQMLRTRLQQSVTTIKGFNNRKKFFENIINRHKIVLLYENEELQKEAMKLIPIDSLGMKSVRTFRELQRSCKMYDSAATTSTDVKKELSLRDFLLVTFTSWFKREFFKWVDVPMCPVCSIKCIYLNAISSSDVQCSRVEMFRCPKCREKVPFPRYSHPKPLLKTRRGRCAEWANVFTLMCRSLKYDARLVYDETDHVWTEVWSPTRNKWIHVDPCENVVNKPLMYEKGWNKKLSYIIAYSKDEVQDVTWRYTRDPKAVLKRRTVCTEESLIKVIRAMCNVRLNAANCSAARKKYVINRTLCELAGMIYTPNSQDEDSEETYEGRSSGSLSWRIARGEITSMDKNNLDKNIEKNYIWDISKYGQTFELRYNVIQDIYEVVRNDGTSLEQINGWLEGINSTCGGVFRKTEDDWKMVYLARSEGAKYGRVTWTFKITSPELYIKTFNLKAKTQVFHKASVSWEIEAIFDDNRTTVIPIAQSSDFHTKKVEKAVKLNLSATLSGGKDGIAWQHAQLFRQSMESAEEPSMLITIQLENQCA</sequence>
<dbReference type="Pfam" id="PF01841">
    <property type="entry name" value="Transglut_core"/>
    <property type="match status" value="1"/>
</dbReference>
<dbReference type="GO" id="GO:0000224">
    <property type="term" value="F:peptide-N4-(N-acetyl-beta-glucosaminyl)asparagine amidase activity"/>
    <property type="evidence" value="ECO:0007669"/>
    <property type="project" value="UniProtKB-EC"/>
</dbReference>
<reference evidence="16" key="1">
    <citation type="submission" date="2025-08" db="UniProtKB">
        <authorList>
            <consortium name="RefSeq"/>
        </authorList>
    </citation>
    <scope>IDENTIFICATION</scope>
</reference>
<evidence type="ECO:0000256" key="11">
    <source>
        <dbReference type="ARBA" id="ARBA00024870"/>
    </source>
</evidence>
<dbReference type="Gene3D" id="1.20.58.2190">
    <property type="match status" value="1"/>
</dbReference>
<accession>A0A6P3XHS9</accession>
<dbReference type="GO" id="GO:0005829">
    <property type="term" value="C:cytosol"/>
    <property type="evidence" value="ECO:0007669"/>
    <property type="project" value="TreeGrafter"/>
</dbReference>
<dbReference type="InterPro" id="IPR006588">
    <property type="entry name" value="Peptide_N_glycanase_PAW_dom"/>
</dbReference>
<evidence type="ECO:0000313" key="15">
    <source>
        <dbReference type="Proteomes" id="UP000515204"/>
    </source>
</evidence>
<protein>
    <recommendedName>
        <fullName evidence="6">Peptide-N(4)-(N-acetyl-beta-glucosaminyl)asparagine amidase</fullName>
        <ecNumber evidence="5">3.5.1.52</ecNumber>
    </recommendedName>
    <alternativeName>
        <fullName evidence="12">Peptide:N-glycanase</fullName>
    </alternativeName>
</protein>
<dbReference type="InterPro" id="IPR036339">
    <property type="entry name" value="PUB-like_dom_sf"/>
</dbReference>
<dbReference type="KEGG" id="dqu:106745963"/>
<gene>
    <name evidence="16" type="primary">LOC106745963</name>
</gene>
<dbReference type="PANTHER" id="PTHR12143">
    <property type="entry name" value="PEPTIDE N-GLYCANASE PNGASE -RELATED"/>
    <property type="match status" value="1"/>
</dbReference>
<dbReference type="GO" id="GO:0046872">
    <property type="term" value="F:metal ion binding"/>
    <property type="evidence" value="ECO:0007669"/>
    <property type="project" value="UniProtKB-KW"/>
</dbReference>
<keyword evidence="10" id="KW-0862">Zinc</keyword>
<dbReference type="InterPro" id="IPR050883">
    <property type="entry name" value="PNGase"/>
</dbReference>
<feature type="domain" description="PAW" evidence="14">
    <location>
        <begin position="433"/>
        <end position="647"/>
    </location>
</feature>
<dbReference type="GeneID" id="106745963"/>
<dbReference type="PROSITE" id="PS51398">
    <property type="entry name" value="PAW"/>
    <property type="match status" value="1"/>
</dbReference>
<comment type="cofactor">
    <cofactor evidence="2">
        <name>Zn(2+)</name>
        <dbReference type="ChEBI" id="CHEBI:29105"/>
    </cofactor>
</comment>
<keyword evidence="8" id="KW-0479">Metal-binding</keyword>
<dbReference type="AlphaFoldDB" id="A0A6P3XHS9"/>
<comment type="function">
    <text evidence="11">Specifically deglycosylates the denatured form of N-linked glycoproteins in the cytoplasm and assists their proteasome-mediated degradation. Cleaves the beta-aspartyl-glucosamine (GlcNAc) of the glycan and the amide side chain of Asn, converting Asn to Asp. Prefers proteins containing high-mannose over those bearing complex type oligosaccharides. Can recognize misfolded proteins in the endoplasmic reticulum that are exported to the cytosol to be destroyed and deglycosylate them, while it has no activity toward native proteins. Deglycosylation is a prerequisite for subsequent proteasome-mediated degradation of some, but not all, misfolded glycoproteins.</text>
</comment>
<evidence type="ECO:0000256" key="6">
    <source>
        <dbReference type="ARBA" id="ARBA00018546"/>
    </source>
</evidence>
<evidence type="ECO:0000256" key="5">
    <source>
        <dbReference type="ARBA" id="ARBA00012158"/>
    </source>
</evidence>
<dbReference type="OrthoDB" id="409136at2759"/>
<dbReference type="InterPro" id="IPR038765">
    <property type="entry name" value="Papain-like_cys_pep_sf"/>
</dbReference>
<dbReference type="CTD" id="35527"/>
<dbReference type="GO" id="GO:0006516">
    <property type="term" value="P:glycoprotein catabolic process"/>
    <property type="evidence" value="ECO:0007669"/>
    <property type="project" value="InterPro"/>
</dbReference>
<evidence type="ECO:0000256" key="7">
    <source>
        <dbReference type="ARBA" id="ARBA00022490"/>
    </source>
</evidence>